<accession>A0A1I6HQT7</accession>
<dbReference type="Pfam" id="PF13646">
    <property type="entry name" value="HEAT_2"/>
    <property type="match status" value="1"/>
</dbReference>
<evidence type="ECO:0000313" key="3">
    <source>
        <dbReference type="Proteomes" id="UP000199424"/>
    </source>
</evidence>
<dbReference type="InterPro" id="IPR011989">
    <property type="entry name" value="ARM-like"/>
</dbReference>
<dbReference type="SUPFAM" id="SSF48371">
    <property type="entry name" value="ARM repeat"/>
    <property type="match status" value="1"/>
</dbReference>
<keyword evidence="1" id="KW-0812">Transmembrane</keyword>
<dbReference type="RefSeq" id="WP_092858197.1">
    <property type="nucleotide sequence ID" value="NZ_FOYU01000003.1"/>
</dbReference>
<dbReference type="Gene3D" id="1.25.10.10">
    <property type="entry name" value="Leucine-rich Repeat Variant"/>
    <property type="match status" value="2"/>
</dbReference>
<protein>
    <recommendedName>
        <fullName evidence="4">HEAT repeat protein</fullName>
    </recommendedName>
</protein>
<keyword evidence="3" id="KW-1185">Reference proteome</keyword>
<proteinExistence type="predicted"/>
<dbReference type="Proteomes" id="UP000199424">
    <property type="component" value="Unassembled WGS sequence"/>
</dbReference>
<feature type="transmembrane region" description="Helical" evidence="1">
    <location>
        <begin position="12"/>
        <end position="34"/>
    </location>
</feature>
<keyword evidence="1" id="KW-0472">Membrane</keyword>
<sequence length="360" mass="41257">MFAITSEQMFTIISSIALFILVAVLFTLVVLFYLRRQHQRRQEEIEQRKLYWQMVLFRACDKREAIELDPVRAKEFKTNIDIFLWVIQKWSQMHQYVRGDADDGLQRLADTLKFEPRILGVMKSDNTRHLIACCIALGDLQHMSAKAVIRLAELTDHHSSMVILTALRALMRYDAKTALPLLLKNVHFIAPERLVTILRECPPKLLSEATSQSILTNSPQHAGYLLRVIKGMELPMSEAFIRQTLDKFSDNVDVVAATLALISTPKLLPVVRVFTRSDINPIRIQATAALARLAEPQDIELLWTLLCDSSWWVRYRAAEGLLEQPNVDIDALLKRSETLTDEYAKTMLQQVATEIRYGVL</sequence>
<name>A0A1I6HQT7_9GAMM</name>
<organism evidence="2 3">
    <name type="scientific">Pseudidiomarina maritima</name>
    <dbReference type="NCBI Taxonomy" id="519453"/>
    <lineage>
        <taxon>Bacteria</taxon>
        <taxon>Pseudomonadati</taxon>
        <taxon>Pseudomonadota</taxon>
        <taxon>Gammaproteobacteria</taxon>
        <taxon>Alteromonadales</taxon>
        <taxon>Idiomarinaceae</taxon>
        <taxon>Pseudidiomarina</taxon>
    </lineage>
</organism>
<dbReference type="EMBL" id="FOYU01000003">
    <property type="protein sequence ID" value="SFR56744.1"/>
    <property type="molecule type" value="Genomic_DNA"/>
</dbReference>
<reference evidence="3" key="1">
    <citation type="submission" date="2016-10" db="EMBL/GenBank/DDBJ databases">
        <authorList>
            <person name="Varghese N."/>
            <person name="Submissions S."/>
        </authorList>
    </citation>
    <scope>NUCLEOTIDE SEQUENCE [LARGE SCALE GENOMIC DNA]</scope>
    <source>
        <strain evidence="3">CGMCC 1.7285</strain>
    </source>
</reference>
<dbReference type="AlphaFoldDB" id="A0A1I6HQT7"/>
<evidence type="ECO:0008006" key="4">
    <source>
        <dbReference type="Google" id="ProtNLM"/>
    </source>
</evidence>
<evidence type="ECO:0000313" key="2">
    <source>
        <dbReference type="EMBL" id="SFR56744.1"/>
    </source>
</evidence>
<evidence type="ECO:0000256" key="1">
    <source>
        <dbReference type="SAM" id="Phobius"/>
    </source>
</evidence>
<dbReference type="InterPro" id="IPR016024">
    <property type="entry name" value="ARM-type_fold"/>
</dbReference>
<gene>
    <name evidence="2" type="ORF">SAMN04488070_2044</name>
</gene>
<keyword evidence="1" id="KW-1133">Transmembrane helix</keyword>